<dbReference type="AlphaFoldDB" id="A0A4C1SUM1"/>
<gene>
    <name evidence="2" type="ORF">EVAR_73840_1</name>
</gene>
<dbReference type="EMBL" id="BGZK01007797">
    <property type="protein sequence ID" value="GBP05635.1"/>
    <property type="molecule type" value="Genomic_DNA"/>
</dbReference>
<comment type="caution">
    <text evidence="2">The sequence shown here is derived from an EMBL/GenBank/DDBJ whole genome shotgun (WGS) entry which is preliminary data.</text>
</comment>
<evidence type="ECO:0000313" key="2">
    <source>
        <dbReference type="EMBL" id="GBP05635.1"/>
    </source>
</evidence>
<reference evidence="2 3" key="1">
    <citation type="journal article" date="2019" name="Commun. Biol.">
        <title>The bagworm genome reveals a unique fibroin gene that provides high tensile strength.</title>
        <authorList>
            <person name="Kono N."/>
            <person name="Nakamura H."/>
            <person name="Ohtoshi R."/>
            <person name="Tomita M."/>
            <person name="Numata K."/>
            <person name="Arakawa K."/>
        </authorList>
    </citation>
    <scope>NUCLEOTIDE SEQUENCE [LARGE SCALE GENOMIC DNA]</scope>
</reference>
<feature type="compositionally biased region" description="Low complexity" evidence="1">
    <location>
        <begin position="151"/>
        <end position="165"/>
    </location>
</feature>
<protein>
    <submittedName>
        <fullName evidence="2">Uncharacterized protein CG43427</fullName>
    </submittedName>
</protein>
<keyword evidence="3" id="KW-1185">Reference proteome</keyword>
<evidence type="ECO:0000313" key="3">
    <source>
        <dbReference type="Proteomes" id="UP000299102"/>
    </source>
</evidence>
<sequence length="295" mass="32244">MCQKVDINFLPDDEKQQPKTGFKCVSPTEIRKCDNYVALGSEISSSKSSSKPISPILEARTAHSKALIETCEKIIAEERLASSQLKSSLNSTPPGTPLMQRISKIPKPIIASCCKATESLNEADLSSRSPQTEKPGAIARLHVVETQIKVTTTTPPASPKATTKPQSSPQPAKKTKNIFDFLKKNFGVGGGHSHKQQESQETLSAEFVDATATTTTAEKPILVLSEEELKALDAVKYDEIHKFDNSQFYIPTQAMDDDSLFSPPPLPKTPAPVNIEITRKIITDEILESVKTEKI</sequence>
<name>A0A4C1SUM1_EUMVA</name>
<feature type="region of interest" description="Disordered" evidence="1">
    <location>
        <begin position="151"/>
        <end position="173"/>
    </location>
</feature>
<feature type="region of interest" description="Disordered" evidence="1">
    <location>
        <begin position="1"/>
        <end position="20"/>
    </location>
</feature>
<organism evidence="2 3">
    <name type="scientific">Eumeta variegata</name>
    <name type="common">Bagworm moth</name>
    <name type="synonym">Eumeta japonica</name>
    <dbReference type="NCBI Taxonomy" id="151549"/>
    <lineage>
        <taxon>Eukaryota</taxon>
        <taxon>Metazoa</taxon>
        <taxon>Ecdysozoa</taxon>
        <taxon>Arthropoda</taxon>
        <taxon>Hexapoda</taxon>
        <taxon>Insecta</taxon>
        <taxon>Pterygota</taxon>
        <taxon>Neoptera</taxon>
        <taxon>Endopterygota</taxon>
        <taxon>Lepidoptera</taxon>
        <taxon>Glossata</taxon>
        <taxon>Ditrysia</taxon>
        <taxon>Tineoidea</taxon>
        <taxon>Psychidae</taxon>
        <taxon>Oiketicinae</taxon>
        <taxon>Eumeta</taxon>
    </lineage>
</organism>
<proteinExistence type="predicted"/>
<accession>A0A4C1SUM1</accession>
<evidence type="ECO:0000256" key="1">
    <source>
        <dbReference type="SAM" id="MobiDB-lite"/>
    </source>
</evidence>
<dbReference type="OrthoDB" id="15627at2759"/>
<dbReference type="Proteomes" id="UP000299102">
    <property type="component" value="Unassembled WGS sequence"/>
</dbReference>